<dbReference type="SUPFAM" id="SSF161098">
    <property type="entry name" value="MetI-like"/>
    <property type="match status" value="1"/>
</dbReference>
<evidence type="ECO:0000256" key="9">
    <source>
        <dbReference type="RuleBase" id="RU363032"/>
    </source>
</evidence>
<dbReference type="InterPro" id="IPR000515">
    <property type="entry name" value="MetI-like"/>
</dbReference>
<keyword evidence="6" id="KW-0029">Amino-acid transport</keyword>
<comment type="caution">
    <text evidence="11">The sequence shown here is derived from an EMBL/GenBank/DDBJ whole genome shotgun (WGS) entry which is preliminary data.</text>
</comment>
<dbReference type="InterPro" id="IPR010065">
    <property type="entry name" value="AA_ABC_transptr_permease_3TM"/>
</dbReference>
<feature type="transmembrane region" description="Helical" evidence="9">
    <location>
        <begin position="12"/>
        <end position="39"/>
    </location>
</feature>
<evidence type="ECO:0000313" key="12">
    <source>
        <dbReference type="Proteomes" id="UP000255207"/>
    </source>
</evidence>
<evidence type="ECO:0000256" key="4">
    <source>
        <dbReference type="ARBA" id="ARBA00022475"/>
    </source>
</evidence>
<dbReference type="Proteomes" id="UP000255207">
    <property type="component" value="Unassembled WGS sequence"/>
</dbReference>
<dbReference type="OrthoDB" id="7190458at2"/>
<dbReference type="Gene3D" id="1.10.3720.10">
    <property type="entry name" value="MetI-like"/>
    <property type="match status" value="1"/>
</dbReference>
<keyword evidence="3 9" id="KW-0813">Transport</keyword>
<dbReference type="EMBL" id="QQTP01000003">
    <property type="protein sequence ID" value="RDJ26822.1"/>
    <property type="molecule type" value="Genomic_DNA"/>
</dbReference>
<dbReference type="CDD" id="cd06261">
    <property type="entry name" value="TM_PBP2"/>
    <property type="match status" value="1"/>
</dbReference>
<dbReference type="Pfam" id="PF00528">
    <property type="entry name" value="BPD_transp_1"/>
    <property type="match status" value="1"/>
</dbReference>
<reference evidence="12" key="1">
    <citation type="submission" date="2018-07" db="EMBL/GenBank/DDBJ databases">
        <authorList>
            <person name="Safronova V.I."/>
            <person name="Chirak E.R."/>
            <person name="Sazanova A.L."/>
        </authorList>
    </citation>
    <scope>NUCLEOTIDE SEQUENCE [LARGE SCALE GENOMIC DNA]</scope>
    <source>
        <strain evidence="12">RCAM04685</strain>
    </source>
</reference>
<evidence type="ECO:0000256" key="5">
    <source>
        <dbReference type="ARBA" id="ARBA00022692"/>
    </source>
</evidence>
<proteinExistence type="inferred from homology"/>
<evidence type="ECO:0000256" key="3">
    <source>
        <dbReference type="ARBA" id="ARBA00022448"/>
    </source>
</evidence>
<evidence type="ECO:0000256" key="1">
    <source>
        <dbReference type="ARBA" id="ARBA00004429"/>
    </source>
</evidence>
<protein>
    <submittedName>
        <fullName evidence="11">Amino acid ABC transporter permease</fullName>
    </submittedName>
</protein>
<name>A0A370LA16_9HYPH</name>
<dbReference type="InterPro" id="IPR035906">
    <property type="entry name" value="MetI-like_sf"/>
</dbReference>
<keyword evidence="5 9" id="KW-0812">Transmembrane</keyword>
<gene>
    <name evidence="11" type="ORF">DWE98_08200</name>
</gene>
<evidence type="ECO:0000256" key="7">
    <source>
        <dbReference type="ARBA" id="ARBA00022989"/>
    </source>
</evidence>
<keyword evidence="7 9" id="KW-1133">Transmembrane helix</keyword>
<sequence>MSWKLFTLLVQAAGATALFSAFAVVAGIALGLFVCGVALSRFRAAAGVARLYVSFFRGVPLLVQLLLVYHLLPVLGLNVSSATAALVALTLCTAAYQAENLRGAFLSVPNGLVEAADVVGMTPWQRFRRIEAPIALRLAIPALLNEAVAILHASALISVVGVIELTKTARDLAASTLEPLPLYAMAGALYLVMNMVLVYGGRLAERRFSVRTA</sequence>
<dbReference type="GO" id="GO:0022857">
    <property type="term" value="F:transmembrane transporter activity"/>
    <property type="evidence" value="ECO:0007669"/>
    <property type="project" value="InterPro"/>
</dbReference>
<feature type="transmembrane region" description="Helical" evidence="9">
    <location>
        <begin position="78"/>
        <end position="96"/>
    </location>
</feature>
<dbReference type="RefSeq" id="WP_114828704.1">
    <property type="nucleotide sequence ID" value="NZ_QQTO01000001.1"/>
</dbReference>
<dbReference type="InterPro" id="IPR043429">
    <property type="entry name" value="ArtM/GltK/GlnP/TcyL/YhdX-like"/>
</dbReference>
<dbReference type="PANTHER" id="PTHR30614:SF0">
    <property type="entry name" value="L-CYSTINE TRANSPORT SYSTEM PERMEASE PROTEIN TCYL"/>
    <property type="match status" value="1"/>
</dbReference>
<feature type="domain" description="ABC transmembrane type-1" evidence="10">
    <location>
        <begin position="13"/>
        <end position="201"/>
    </location>
</feature>
<dbReference type="PROSITE" id="PS50928">
    <property type="entry name" value="ABC_TM1"/>
    <property type="match status" value="1"/>
</dbReference>
<comment type="subcellular location">
    <subcellularLocation>
        <location evidence="1">Cell inner membrane</location>
        <topology evidence="1">Multi-pass membrane protein</topology>
    </subcellularLocation>
    <subcellularLocation>
        <location evidence="9">Cell membrane</location>
        <topology evidence="9">Multi-pass membrane protein</topology>
    </subcellularLocation>
</comment>
<feature type="transmembrane region" description="Helical" evidence="9">
    <location>
        <begin position="134"/>
        <end position="160"/>
    </location>
</feature>
<dbReference type="GO" id="GO:0043190">
    <property type="term" value="C:ATP-binding cassette (ABC) transporter complex"/>
    <property type="evidence" value="ECO:0007669"/>
    <property type="project" value="InterPro"/>
</dbReference>
<keyword evidence="8 9" id="KW-0472">Membrane</keyword>
<dbReference type="AlphaFoldDB" id="A0A370LA16"/>
<dbReference type="NCBIfam" id="TIGR01726">
    <property type="entry name" value="HEQRo_perm_3TM"/>
    <property type="match status" value="1"/>
</dbReference>
<dbReference type="PANTHER" id="PTHR30614">
    <property type="entry name" value="MEMBRANE COMPONENT OF AMINO ACID ABC TRANSPORTER"/>
    <property type="match status" value="1"/>
</dbReference>
<accession>A0A370LA16</accession>
<keyword evidence="12" id="KW-1185">Reference proteome</keyword>
<evidence type="ECO:0000259" key="10">
    <source>
        <dbReference type="PROSITE" id="PS50928"/>
    </source>
</evidence>
<feature type="transmembrane region" description="Helical" evidence="9">
    <location>
        <begin position="180"/>
        <end position="201"/>
    </location>
</feature>
<evidence type="ECO:0000256" key="2">
    <source>
        <dbReference type="ARBA" id="ARBA00010072"/>
    </source>
</evidence>
<evidence type="ECO:0000256" key="8">
    <source>
        <dbReference type="ARBA" id="ARBA00023136"/>
    </source>
</evidence>
<dbReference type="GO" id="GO:0006865">
    <property type="term" value="P:amino acid transport"/>
    <property type="evidence" value="ECO:0007669"/>
    <property type="project" value="UniProtKB-KW"/>
</dbReference>
<organism evidence="11 12">
    <name type="scientific">Bosea caraganae</name>
    <dbReference type="NCBI Taxonomy" id="2763117"/>
    <lineage>
        <taxon>Bacteria</taxon>
        <taxon>Pseudomonadati</taxon>
        <taxon>Pseudomonadota</taxon>
        <taxon>Alphaproteobacteria</taxon>
        <taxon>Hyphomicrobiales</taxon>
        <taxon>Boseaceae</taxon>
        <taxon>Bosea</taxon>
    </lineage>
</organism>
<keyword evidence="4" id="KW-1003">Cell membrane</keyword>
<feature type="transmembrane region" description="Helical" evidence="9">
    <location>
        <begin position="51"/>
        <end position="72"/>
    </location>
</feature>
<evidence type="ECO:0000256" key="6">
    <source>
        <dbReference type="ARBA" id="ARBA00022970"/>
    </source>
</evidence>
<comment type="similarity">
    <text evidence="2">Belongs to the binding-protein-dependent transport system permease family. HisMQ subfamily.</text>
</comment>
<evidence type="ECO:0000313" key="11">
    <source>
        <dbReference type="EMBL" id="RDJ26822.1"/>
    </source>
</evidence>